<evidence type="ECO:0000313" key="2">
    <source>
        <dbReference type="Proteomes" id="UP001219933"/>
    </source>
</evidence>
<protein>
    <submittedName>
        <fullName evidence="1">tRNA (Carboxymethyluridine(34)-5-O)-methyltransferase</fullName>
        <ecNumber evidence="1">2.1.1.229</ecNumber>
    </submittedName>
</protein>
<organism evidence="1 2">
    <name type="scientific">Malassezia cuniculi</name>
    <dbReference type="NCBI Taxonomy" id="948313"/>
    <lineage>
        <taxon>Eukaryota</taxon>
        <taxon>Fungi</taxon>
        <taxon>Dikarya</taxon>
        <taxon>Basidiomycota</taxon>
        <taxon>Ustilaginomycotina</taxon>
        <taxon>Malasseziomycetes</taxon>
        <taxon>Malasseziales</taxon>
        <taxon>Malasseziaceae</taxon>
        <taxon>Malassezia</taxon>
    </lineage>
</organism>
<sequence>MHSAVHPLAAAPMRNGEELHAFSQAGARPLGLYGGAGERDFFAAIDRLQAALRGAKERIGGDDASARTRAAELSAQSVQFTAAAASAIAAGASAKPDLSRLPEILWVGVLAGAAPQENKSDAFATLDALCKALEHLASSLNLECFVERAEGGERTHTFTSGGKIFVLDVELGMTGSPHSPATTLKLSYAHDDASQGSASGSPGDTRLADMLRKHLEELAAVLFGAPATPTAYARACYLWSVIARSLETMAYTDELSAKLHGTADLFVALGVLGTTAESVSLHEAAALGQQITAAELGRDDIIELLTKHGHGASLLHVNKPYLDLVYWPGHTATIRVSPTRLVAADRTPDVVLAGSDTAASLNEALTTRLQAAVGEERITFVAHLDPPLVVPHRALRALWDACGLEFPSESNSPAALSGSSYIASRLGTAAEHGGRVSFSAGTHREEVRNVSILPFERLAQLYAALEVLKEYIRVDLLLARAQSKPAADTLSVTLELNGGPGLVASFVARKAESVQVTATLVPKSGTWLIAAQAGDKHLDDDTAAALAAQLTSGTGLDDIMYSLHDWA</sequence>
<gene>
    <name evidence="1" type="primary">TRM9_2</name>
    <name evidence="1" type="ORF">MCUN1_002644</name>
</gene>
<keyword evidence="1" id="KW-0808">Transferase</keyword>
<dbReference type="EC" id="2.1.1.229" evidence="1"/>
<keyword evidence="2" id="KW-1185">Reference proteome</keyword>
<keyword evidence="1" id="KW-0489">Methyltransferase</keyword>
<accession>A0AAF0EZV7</accession>
<dbReference type="EMBL" id="CP119879">
    <property type="protein sequence ID" value="WFD35782.1"/>
    <property type="molecule type" value="Genomic_DNA"/>
</dbReference>
<dbReference type="AlphaFoldDB" id="A0AAF0EZV7"/>
<name>A0AAF0EZV7_9BASI</name>
<dbReference type="GO" id="GO:0106335">
    <property type="term" value="F:tRNA (5-carboxymethyluridine(34)-5-O)-methyltransferase activity"/>
    <property type="evidence" value="ECO:0007669"/>
    <property type="project" value="UniProtKB-EC"/>
</dbReference>
<proteinExistence type="predicted"/>
<reference evidence="1" key="1">
    <citation type="submission" date="2023-03" db="EMBL/GenBank/DDBJ databases">
        <title>Mating type loci evolution in Malassezia.</title>
        <authorList>
            <person name="Coelho M.A."/>
        </authorList>
    </citation>
    <scope>NUCLEOTIDE SEQUENCE</scope>
    <source>
        <strain evidence="1">CBS 11721</strain>
    </source>
</reference>
<dbReference type="Proteomes" id="UP001219933">
    <property type="component" value="Chromosome 3"/>
</dbReference>
<dbReference type="GO" id="GO:0032259">
    <property type="term" value="P:methylation"/>
    <property type="evidence" value="ECO:0007669"/>
    <property type="project" value="UniProtKB-KW"/>
</dbReference>
<evidence type="ECO:0000313" key="1">
    <source>
        <dbReference type="EMBL" id="WFD35782.1"/>
    </source>
</evidence>